<gene>
    <name evidence="1" type="ORF">B0I26_10146</name>
</gene>
<sequence length="103" mass="12327">MLFLLKPLRNLPFVSRTEMKIVSYTYEGALFVLVVTDSQFIEIVDIKASIFYGVTLYYSVTKEEKQERRLHLDDKTYPYILLKIQNYIHNVRGRVHLEEIQRK</sequence>
<accession>A0A327YTN7</accession>
<protein>
    <submittedName>
        <fullName evidence="1">Uncharacterized protein</fullName>
    </submittedName>
</protein>
<dbReference type="Proteomes" id="UP000248555">
    <property type="component" value="Unassembled WGS sequence"/>
</dbReference>
<comment type="caution">
    <text evidence="1">The sequence shown here is derived from an EMBL/GenBank/DDBJ whole genome shotgun (WGS) entry which is preliminary data.</text>
</comment>
<keyword evidence="2" id="KW-1185">Reference proteome</keyword>
<organism evidence="1 2">
    <name type="scientific">Paranoxybacillus vitaminiphilus</name>
    <dbReference type="NCBI Taxonomy" id="581036"/>
    <lineage>
        <taxon>Bacteria</taxon>
        <taxon>Bacillati</taxon>
        <taxon>Bacillota</taxon>
        <taxon>Bacilli</taxon>
        <taxon>Bacillales</taxon>
        <taxon>Anoxybacillaceae</taxon>
        <taxon>Paranoxybacillus</taxon>
    </lineage>
</organism>
<proteinExistence type="predicted"/>
<name>A0A327YTN7_9BACL</name>
<reference evidence="1 2" key="1">
    <citation type="submission" date="2018-06" db="EMBL/GenBank/DDBJ databases">
        <title>Genomic Encyclopedia of Type Strains, Phase III (KMG-III): the genomes of soil and plant-associated and newly described type strains.</title>
        <authorList>
            <person name="Whitman W."/>
        </authorList>
    </citation>
    <scope>NUCLEOTIDE SEQUENCE [LARGE SCALE GENOMIC DNA]</scope>
    <source>
        <strain evidence="1 2">CGMCC 1.8979</strain>
    </source>
</reference>
<dbReference type="EMBL" id="QLMH01000001">
    <property type="protein sequence ID" value="RAK23095.1"/>
    <property type="molecule type" value="Genomic_DNA"/>
</dbReference>
<evidence type="ECO:0000313" key="2">
    <source>
        <dbReference type="Proteomes" id="UP000248555"/>
    </source>
</evidence>
<evidence type="ECO:0000313" key="1">
    <source>
        <dbReference type="EMBL" id="RAK23095.1"/>
    </source>
</evidence>
<dbReference type="AlphaFoldDB" id="A0A327YTN7"/>